<evidence type="ECO:0008006" key="6">
    <source>
        <dbReference type="Google" id="ProtNLM"/>
    </source>
</evidence>
<dbReference type="InterPro" id="IPR039760">
    <property type="entry name" value="MOFRL_protein"/>
</dbReference>
<dbReference type="GO" id="GO:0005737">
    <property type="term" value="C:cytoplasm"/>
    <property type="evidence" value="ECO:0007669"/>
    <property type="project" value="TreeGrafter"/>
</dbReference>
<dbReference type="PANTHER" id="PTHR12227">
    <property type="entry name" value="GLYCERATE KINASE"/>
    <property type="match status" value="1"/>
</dbReference>
<proteinExistence type="inferred from homology"/>
<dbReference type="SUPFAM" id="SSF82544">
    <property type="entry name" value="GckA/TtuD-like"/>
    <property type="match status" value="1"/>
</dbReference>
<accession>K0TRF1</accession>
<comment type="similarity">
    <text evidence="1">Belongs to the glycerate kinase type-2 family.</text>
</comment>
<dbReference type="Pfam" id="PF13660">
    <property type="entry name" value="DUF4147"/>
    <property type="match status" value="1"/>
</dbReference>
<organism evidence="4 5">
    <name type="scientific">Thalassiosira oceanica</name>
    <name type="common">Marine diatom</name>
    <dbReference type="NCBI Taxonomy" id="159749"/>
    <lineage>
        <taxon>Eukaryota</taxon>
        <taxon>Sar</taxon>
        <taxon>Stramenopiles</taxon>
        <taxon>Ochrophyta</taxon>
        <taxon>Bacillariophyta</taxon>
        <taxon>Coscinodiscophyceae</taxon>
        <taxon>Thalassiosirophycidae</taxon>
        <taxon>Thalassiosirales</taxon>
        <taxon>Thalassiosiraceae</taxon>
        <taxon>Thalassiosira</taxon>
    </lineage>
</organism>
<dbReference type="Proteomes" id="UP000266841">
    <property type="component" value="Unassembled WGS sequence"/>
</dbReference>
<reference evidence="4 5" key="1">
    <citation type="journal article" date="2012" name="Genome Biol.">
        <title>Genome and low-iron response of an oceanic diatom adapted to chronic iron limitation.</title>
        <authorList>
            <person name="Lommer M."/>
            <person name="Specht M."/>
            <person name="Roy A.S."/>
            <person name="Kraemer L."/>
            <person name="Andreson R."/>
            <person name="Gutowska M.A."/>
            <person name="Wolf J."/>
            <person name="Bergner S.V."/>
            <person name="Schilhabel M.B."/>
            <person name="Klostermeier U.C."/>
            <person name="Beiko R.G."/>
            <person name="Rosenstiel P."/>
            <person name="Hippler M."/>
            <person name="Laroche J."/>
        </authorList>
    </citation>
    <scope>NUCLEOTIDE SEQUENCE [LARGE SCALE GENOMIC DNA]</scope>
    <source>
        <strain evidence="4 5">CCMP1005</strain>
    </source>
</reference>
<dbReference type="Gene3D" id="3.40.50.10180">
    <property type="entry name" value="Glycerate kinase, MOFRL-like N-terminal domain"/>
    <property type="match status" value="1"/>
</dbReference>
<evidence type="ECO:0000259" key="3">
    <source>
        <dbReference type="Pfam" id="PF13660"/>
    </source>
</evidence>
<dbReference type="eggNOG" id="KOG3935">
    <property type="taxonomic scope" value="Eukaryota"/>
</dbReference>
<name>K0TRF1_THAOC</name>
<comment type="caution">
    <text evidence="4">The sequence shown here is derived from an EMBL/GenBank/DDBJ whole genome shotgun (WGS) entry which is preliminary data.</text>
</comment>
<evidence type="ECO:0000313" key="4">
    <source>
        <dbReference type="EMBL" id="EJK77687.1"/>
    </source>
</evidence>
<evidence type="ECO:0000313" key="5">
    <source>
        <dbReference type="Proteomes" id="UP000266841"/>
    </source>
</evidence>
<sequence>MLGYLDSIVEDTEHHLNRSKKDRIFLPGVLYPTDKINDEESIDNVLPHRYLQWRVQIPPEHVEGGEDATEEAWAWSTNAVCQVGFGIELRKSAHAERRCDENHICLDPSQFERVRIVSFGKASTAMARSVAEVLSLSNVNIDGVVITKDGHATDDEKNLLSGYNIRVREASHPIPCERSVSSAEEIMEVASSSDSRTLLIACISGGGSALFCLPRGDLTLNDLMETNARLLESGAPIQKMNIIRKRLEMGKGGLLATAAYPATTLGLVLSDIVGDPLDLIASGPTVPDESSFEEAWSILREYGMGPGGSHELPPAVIDVIREGNAAEKALDNSVIHPAFKLVDDKARRTSETVLVGNNRAAVLAAAEEAEKLGYSPAILGTRFDGEASCVGGSLVAMADHLCNKDTMYPIAATPAALISGGETIVNLPQNCKGRGGRNQELALAAALKMNEMNLKGCCLASIGTDGTDGPTDAAGAIVDSKTVDDDVSRSSALKALSDHDSYDFLNERGCLVMTGPTGTNVADVCITLIR</sequence>
<dbReference type="AlphaFoldDB" id="K0TRF1"/>
<dbReference type="InterPro" id="IPR007835">
    <property type="entry name" value="MOFRL"/>
</dbReference>
<dbReference type="InterPro" id="IPR025286">
    <property type="entry name" value="MOFRL_assoc_dom"/>
</dbReference>
<keyword evidence="5" id="KW-1185">Reference proteome</keyword>
<dbReference type="EMBL" id="AGNL01000545">
    <property type="protein sequence ID" value="EJK77687.1"/>
    <property type="molecule type" value="Genomic_DNA"/>
</dbReference>
<evidence type="ECO:0000256" key="1">
    <source>
        <dbReference type="ARBA" id="ARBA00005393"/>
    </source>
</evidence>
<dbReference type="PANTHER" id="PTHR12227:SF0">
    <property type="entry name" value="GLYCERATE KINASE"/>
    <property type="match status" value="1"/>
</dbReference>
<protein>
    <recommendedName>
        <fullName evidence="6">MOFRL-associated domain-containing protein</fullName>
    </recommendedName>
</protein>
<dbReference type="InterPro" id="IPR037035">
    <property type="entry name" value="GK-like_C_sf"/>
</dbReference>
<dbReference type="OMA" id="GKAAWRM"/>
<evidence type="ECO:0000259" key="2">
    <source>
        <dbReference type="Pfam" id="PF05161"/>
    </source>
</evidence>
<dbReference type="Gene3D" id="3.40.1480.10">
    <property type="entry name" value="MOFRL domain"/>
    <property type="match status" value="1"/>
</dbReference>
<dbReference type="GO" id="GO:0008887">
    <property type="term" value="F:glycerate kinase activity"/>
    <property type="evidence" value="ECO:0007669"/>
    <property type="project" value="InterPro"/>
</dbReference>
<feature type="domain" description="MOFRL-associated" evidence="3">
    <location>
        <begin position="101"/>
        <end position="317"/>
    </location>
</feature>
<dbReference type="OrthoDB" id="44918at2759"/>
<feature type="domain" description="MOFRL" evidence="2">
    <location>
        <begin position="416"/>
        <end position="523"/>
    </location>
</feature>
<gene>
    <name evidence="4" type="ORF">THAOC_00465</name>
</gene>
<dbReference type="Pfam" id="PF05161">
    <property type="entry name" value="MOFRL"/>
    <property type="match status" value="1"/>
</dbReference>
<dbReference type="InterPro" id="IPR038614">
    <property type="entry name" value="GK_N_sf"/>
</dbReference>